<dbReference type="AlphaFoldDB" id="A0A0L0NIR9"/>
<dbReference type="InterPro" id="IPR007251">
    <property type="entry name" value="Iron_permease_Fet4"/>
</dbReference>
<dbReference type="EMBL" id="LFRF01000002">
    <property type="protein sequence ID" value="KND93996.1"/>
    <property type="molecule type" value="Genomic_DNA"/>
</dbReference>
<feature type="transmembrane region" description="Helical" evidence="1">
    <location>
        <begin position="300"/>
        <end position="324"/>
    </location>
</feature>
<keyword evidence="1" id="KW-0812">Transmembrane</keyword>
<dbReference type="OrthoDB" id="2224262at2759"/>
<feature type="transmembrane region" description="Helical" evidence="1">
    <location>
        <begin position="78"/>
        <end position="96"/>
    </location>
</feature>
<feature type="transmembrane region" description="Helical" evidence="1">
    <location>
        <begin position="191"/>
        <end position="215"/>
    </location>
</feature>
<feature type="transmembrane region" description="Helical" evidence="1">
    <location>
        <begin position="227"/>
        <end position="247"/>
    </location>
</feature>
<name>A0A0L0NIR9_TOLOC</name>
<dbReference type="STRING" id="1163406.A0A0L0NIR9"/>
<dbReference type="Pfam" id="PF04120">
    <property type="entry name" value="Iron_permease"/>
    <property type="match status" value="2"/>
</dbReference>
<sequence length="508" mass="56948">MKPIREILASPEAKRAIEGVAPTQHVDRASKGTDEKTTIVSTEVVENQNITGYVEQTKERALDRGLDWLVRASGSEPVFLFIVAGLLAWAFLGIHYGDTTDWAVLISDIQAIVSYIFDSFLMRHQLNAYETALRVSAILRSRNISNQRMLRQVLGSGQYQRASSADVEVLGHAQFAAGLPTENWVGRLTNFASYIMGHIVTVGLYWVCIFVWIGFGHYCDWSDTWQLYINSATSALMVLIFAFLANVRERHNLYIKRCLQCLFEVDSAIELKLRTMTGDDMPNETVVIPAPKMNRVQRAIFYYADLVGTLTGIAILIIVMVVWVVIGPAMQFNSNWWLLIGTYAGLVGLNDGFVLRNVQSKFNDYEDEAFEETNLSDKAIFEDISIPDPAEEYVQHKTLSYRLSMAMGVICAHEITVILGVVLIIGLLVGASAMKWTTAGQLLCNIPPSIIESFFMMILITGHNLAESRKRVDLHNMYLRRLKVHAYVNGLEPSATAQSYGQQNEKAL</sequence>
<feature type="transmembrane region" description="Helical" evidence="1">
    <location>
        <begin position="449"/>
        <end position="466"/>
    </location>
</feature>
<accession>A0A0L0NIR9</accession>
<dbReference type="Proteomes" id="UP000036947">
    <property type="component" value="Unassembled WGS sequence"/>
</dbReference>
<keyword evidence="1" id="KW-1133">Transmembrane helix</keyword>
<feature type="transmembrane region" description="Helical" evidence="1">
    <location>
        <begin position="405"/>
        <end position="429"/>
    </location>
</feature>
<feature type="transmembrane region" description="Helical" evidence="1">
    <location>
        <begin position="102"/>
        <end position="121"/>
    </location>
</feature>
<evidence type="ECO:0000313" key="3">
    <source>
        <dbReference type="Proteomes" id="UP000036947"/>
    </source>
</evidence>
<keyword evidence="1" id="KW-0472">Membrane</keyword>
<comment type="caution">
    <text evidence="2">The sequence shown here is derived from an EMBL/GenBank/DDBJ whole genome shotgun (WGS) entry which is preliminary data.</text>
</comment>
<dbReference type="GO" id="GO:0055085">
    <property type="term" value="P:transmembrane transport"/>
    <property type="evidence" value="ECO:0007669"/>
    <property type="project" value="InterPro"/>
</dbReference>
<proteinExistence type="predicted"/>
<evidence type="ECO:0000256" key="1">
    <source>
        <dbReference type="SAM" id="Phobius"/>
    </source>
</evidence>
<protein>
    <submittedName>
        <fullName evidence="2">Low-affinity iron/zinc ion transport protein fet4</fullName>
    </submittedName>
</protein>
<keyword evidence="3" id="KW-1185">Reference proteome</keyword>
<reference evidence="2 3" key="1">
    <citation type="journal article" date="2015" name="BMC Genomics">
        <title>The genome of the truffle-parasite Tolypocladium ophioglossoides and the evolution of antifungal peptaibiotics.</title>
        <authorList>
            <person name="Quandt C.A."/>
            <person name="Bushley K.E."/>
            <person name="Spatafora J.W."/>
        </authorList>
    </citation>
    <scope>NUCLEOTIDE SEQUENCE [LARGE SCALE GENOMIC DNA]</scope>
    <source>
        <strain evidence="2 3">CBS 100239</strain>
    </source>
</reference>
<organism evidence="2 3">
    <name type="scientific">Tolypocladium ophioglossoides (strain CBS 100239)</name>
    <name type="common">Snaketongue truffleclub</name>
    <name type="synonym">Elaphocordyceps ophioglossoides</name>
    <dbReference type="NCBI Taxonomy" id="1163406"/>
    <lineage>
        <taxon>Eukaryota</taxon>
        <taxon>Fungi</taxon>
        <taxon>Dikarya</taxon>
        <taxon>Ascomycota</taxon>
        <taxon>Pezizomycotina</taxon>
        <taxon>Sordariomycetes</taxon>
        <taxon>Hypocreomycetidae</taxon>
        <taxon>Hypocreales</taxon>
        <taxon>Ophiocordycipitaceae</taxon>
        <taxon>Tolypocladium</taxon>
    </lineage>
</organism>
<feature type="transmembrane region" description="Helical" evidence="1">
    <location>
        <begin position="336"/>
        <end position="355"/>
    </location>
</feature>
<evidence type="ECO:0000313" key="2">
    <source>
        <dbReference type="EMBL" id="KND93996.1"/>
    </source>
</evidence>
<gene>
    <name evidence="2" type="ORF">TOPH_00737</name>
</gene>